<sequence>QLLDVIENNPILSVTEQSSSEIIKLADLYLNKGILPAKSNADAFHVAICVVNQIDILLTWNYKHLANINRKHKLKQVNLENNYLHPLEILTPFEVLDDEDT</sequence>
<organism evidence="1 2">
    <name type="scientific">Candidatus Marithioploca araucensis</name>
    <dbReference type="NCBI Taxonomy" id="70273"/>
    <lineage>
        <taxon>Bacteria</taxon>
        <taxon>Pseudomonadati</taxon>
        <taxon>Pseudomonadota</taxon>
        <taxon>Gammaproteobacteria</taxon>
        <taxon>Thiotrichales</taxon>
        <taxon>Thiotrichaceae</taxon>
        <taxon>Candidatus Marithioploca</taxon>
    </lineage>
</organism>
<evidence type="ECO:0008006" key="3">
    <source>
        <dbReference type="Google" id="ProtNLM"/>
    </source>
</evidence>
<dbReference type="EMBL" id="JAUCGM010000299">
    <property type="protein sequence ID" value="MDM8562809.1"/>
    <property type="molecule type" value="Genomic_DNA"/>
</dbReference>
<keyword evidence="2" id="KW-1185">Reference proteome</keyword>
<reference evidence="1" key="1">
    <citation type="submission" date="2023-06" db="EMBL/GenBank/DDBJ databases">
        <title>Uncultivated large filamentous bacteria from sulfidic sediments reveal new species and different genomic features in energy metabolism and defense.</title>
        <authorList>
            <person name="Fonseca A."/>
        </authorList>
    </citation>
    <scope>NUCLEOTIDE SEQUENCE</scope>
    <source>
        <strain evidence="1">HSG4</strain>
    </source>
</reference>
<protein>
    <recommendedName>
        <fullName evidence="3">PIN domain-containing protein</fullName>
    </recommendedName>
</protein>
<dbReference type="Proteomes" id="UP001171945">
    <property type="component" value="Unassembled WGS sequence"/>
</dbReference>
<dbReference type="SUPFAM" id="SSF88723">
    <property type="entry name" value="PIN domain-like"/>
    <property type="match status" value="1"/>
</dbReference>
<evidence type="ECO:0000313" key="2">
    <source>
        <dbReference type="Proteomes" id="UP001171945"/>
    </source>
</evidence>
<name>A0ABT7VTB3_9GAMM</name>
<feature type="non-terminal residue" evidence="1">
    <location>
        <position position="1"/>
    </location>
</feature>
<comment type="caution">
    <text evidence="1">The sequence shown here is derived from an EMBL/GenBank/DDBJ whole genome shotgun (WGS) entry which is preliminary data.</text>
</comment>
<evidence type="ECO:0000313" key="1">
    <source>
        <dbReference type="EMBL" id="MDM8562809.1"/>
    </source>
</evidence>
<proteinExistence type="predicted"/>
<dbReference type="InterPro" id="IPR029060">
    <property type="entry name" value="PIN-like_dom_sf"/>
</dbReference>
<gene>
    <name evidence="1" type="ORF">QUF54_05585</name>
</gene>
<accession>A0ABT7VTB3</accession>